<dbReference type="Proteomes" id="UP001497480">
    <property type="component" value="Unassembled WGS sequence"/>
</dbReference>
<keyword evidence="3" id="KW-0221">Differentiation</keyword>
<evidence type="ECO:0000313" key="7">
    <source>
        <dbReference type="Proteomes" id="UP001497480"/>
    </source>
</evidence>
<keyword evidence="7" id="KW-1185">Reference proteome</keyword>
<feature type="chain" id="PRO_5043909323" description="CLAVATA3/ESR (CLE)-related protein 9" evidence="5">
    <location>
        <begin position="27"/>
        <end position="103"/>
    </location>
</feature>
<dbReference type="EMBL" id="CAXHTB010000011">
    <property type="protein sequence ID" value="CAL0315223.1"/>
    <property type="molecule type" value="Genomic_DNA"/>
</dbReference>
<dbReference type="PANTHER" id="PTHR34359">
    <property type="entry name" value="CLAVATA3/ESR (CLE)-RELATED PROTEIN 10"/>
    <property type="match status" value="1"/>
</dbReference>
<dbReference type="AlphaFoldDB" id="A0AAV1X0X5"/>
<keyword evidence="5" id="KW-0732">Signal</keyword>
<protein>
    <recommendedName>
        <fullName evidence="8">CLAVATA3/ESR (CLE)-related protein 9</fullName>
    </recommendedName>
</protein>
<dbReference type="GO" id="GO:0030154">
    <property type="term" value="P:cell differentiation"/>
    <property type="evidence" value="ECO:0007669"/>
    <property type="project" value="UniProtKB-KW"/>
</dbReference>
<proteinExistence type="inferred from homology"/>
<organism evidence="6 7">
    <name type="scientific">Lupinus luteus</name>
    <name type="common">European yellow lupine</name>
    <dbReference type="NCBI Taxonomy" id="3873"/>
    <lineage>
        <taxon>Eukaryota</taxon>
        <taxon>Viridiplantae</taxon>
        <taxon>Streptophyta</taxon>
        <taxon>Embryophyta</taxon>
        <taxon>Tracheophyta</taxon>
        <taxon>Spermatophyta</taxon>
        <taxon>Magnoliopsida</taxon>
        <taxon>eudicotyledons</taxon>
        <taxon>Gunneridae</taxon>
        <taxon>Pentapetalae</taxon>
        <taxon>rosids</taxon>
        <taxon>fabids</taxon>
        <taxon>Fabales</taxon>
        <taxon>Fabaceae</taxon>
        <taxon>Papilionoideae</taxon>
        <taxon>50 kb inversion clade</taxon>
        <taxon>genistoids sensu lato</taxon>
        <taxon>core genistoids</taxon>
        <taxon>Genisteae</taxon>
        <taxon>Lupinus</taxon>
    </lineage>
</organism>
<gene>
    <name evidence="6" type="ORF">LLUT_LOCUS16283</name>
</gene>
<comment type="caution">
    <text evidence="6">The sequence shown here is derived from an EMBL/GenBank/DDBJ whole genome shotgun (WGS) entry which is preliminary data.</text>
</comment>
<evidence type="ECO:0000256" key="5">
    <source>
        <dbReference type="SAM" id="SignalP"/>
    </source>
</evidence>
<evidence type="ECO:0000313" key="6">
    <source>
        <dbReference type="EMBL" id="CAL0315223.1"/>
    </source>
</evidence>
<name>A0AAV1X0X5_LUPLU</name>
<keyword evidence="2" id="KW-0217">Developmental protein</keyword>
<evidence type="ECO:0008006" key="8">
    <source>
        <dbReference type="Google" id="ProtNLM"/>
    </source>
</evidence>
<keyword evidence="4" id="KW-0379">Hydroxylation</keyword>
<dbReference type="InterPro" id="IPR039618">
    <property type="entry name" value="CLE9-13"/>
</dbReference>
<evidence type="ECO:0000256" key="3">
    <source>
        <dbReference type="ARBA" id="ARBA00022782"/>
    </source>
</evidence>
<sequence>MKISFSSTTIIIFIILFIFFFASVNSNVQSHSLQPKNPSRNIHNHLRYCDSFSRRNPRSLCIELQKMHHGLNAPVPPSMKNGIDPRYGVEKRLVPSGPNPLHN</sequence>
<dbReference type="PANTHER" id="PTHR34359:SF5">
    <property type="entry name" value="CLAVATA3_ESR (CLE)-RELATED PROTEIN 9"/>
    <property type="match status" value="1"/>
</dbReference>
<evidence type="ECO:0000256" key="4">
    <source>
        <dbReference type="ARBA" id="ARBA00023278"/>
    </source>
</evidence>
<reference evidence="6 7" key="1">
    <citation type="submission" date="2024-03" db="EMBL/GenBank/DDBJ databases">
        <authorList>
            <person name="Martinez-Hernandez J."/>
        </authorList>
    </citation>
    <scope>NUCLEOTIDE SEQUENCE [LARGE SCALE GENOMIC DNA]</scope>
</reference>
<evidence type="ECO:0000256" key="2">
    <source>
        <dbReference type="ARBA" id="ARBA00022473"/>
    </source>
</evidence>
<evidence type="ECO:0000256" key="1">
    <source>
        <dbReference type="ARBA" id="ARBA00005416"/>
    </source>
</evidence>
<accession>A0AAV1X0X5</accession>
<feature type="signal peptide" evidence="5">
    <location>
        <begin position="1"/>
        <end position="26"/>
    </location>
</feature>
<comment type="similarity">
    <text evidence="1">Belongs to the CLV3/ESR signal peptide family.</text>
</comment>